<evidence type="ECO:0000256" key="1">
    <source>
        <dbReference type="ARBA" id="ARBA00007592"/>
    </source>
</evidence>
<dbReference type="GO" id="GO:0008840">
    <property type="term" value="F:4-hydroxy-tetrahydrodipicolinate synthase activity"/>
    <property type="evidence" value="ECO:0007669"/>
    <property type="project" value="TreeGrafter"/>
</dbReference>
<dbReference type="InterPro" id="IPR013785">
    <property type="entry name" value="Aldolase_TIM"/>
</dbReference>
<dbReference type="Proteomes" id="UP000034917">
    <property type="component" value="Unassembled WGS sequence"/>
</dbReference>
<sequence length="293" mass="32359">MAERGSLVRRESLQPSEFQGIFIPTVTPFKKMGNQTHLDLPSHIRHIRYLADPLSQASGLFLGSNAGQGRDMSLGILKLSISTGIETVRKTNHDLPVVVGALRSSLSEVIEVVEFAEISGADAIVIAPGLTKGVASDILKIISEITDLPIIIYNNPGFQERRDLPLEFLKEAAENPKVIGIKDTSGKEEYFQEVLNIFHARGKKVMQGDTKAGLKRSILDADGMVPVEANLYPRILAEIFDRSHNYQYPNDLEKVLQLIGQAKGDFGGTTGYIIHRLCEEGIFESEQTYPKEN</sequence>
<protein>
    <submittedName>
        <fullName evidence="3">Dihydrodipicolinate synthase</fullName>
    </submittedName>
</protein>
<comment type="caution">
    <text evidence="3">The sequence shown here is derived from an EMBL/GenBank/DDBJ whole genome shotgun (WGS) entry which is preliminary data.</text>
</comment>
<reference evidence="3 4" key="1">
    <citation type="journal article" date="2015" name="Nature">
        <title>rRNA introns, odd ribosomes, and small enigmatic genomes across a large radiation of phyla.</title>
        <authorList>
            <person name="Brown C.T."/>
            <person name="Hug L.A."/>
            <person name="Thomas B.C."/>
            <person name="Sharon I."/>
            <person name="Castelle C.J."/>
            <person name="Singh A."/>
            <person name="Wilkins M.J."/>
            <person name="Williams K.H."/>
            <person name="Banfield J.F."/>
        </authorList>
    </citation>
    <scope>NUCLEOTIDE SEQUENCE [LARGE SCALE GENOMIC DNA]</scope>
</reference>
<dbReference type="PANTHER" id="PTHR12128:SF66">
    <property type="entry name" value="4-HYDROXY-2-OXOGLUTARATE ALDOLASE, MITOCHONDRIAL"/>
    <property type="match status" value="1"/>
</dbReference>
<gene>
    <name evidence="3" type="ORF">US40_C0002G0123</name>
</gene>
<dbReference type="Gene3D" id="3.20.20.70">
    <property type="entry name" value="Aldolase class I"/>
    <property type="match status" value="1"/>
</dbReference>
<dbReference type="PANTHER" id="PTHR12128">
    <property type="entry name" value="DIHYDRODIPICOLINATE SYNTHASE"/>
    <property type="match status" value="1"/>
</dbReference>
<dbReference type="Pfam" id="PF00701">
    <property type="entry name" value="DHDPS"/>
    <property type="match status" value="1"/>
</dbReference>
<name>A0A0G0IR13_9BACT</name>
<proteinExistence type="inferred from homology"/>
<dbReference type="EMBL" id="LBSV01000002">
    <property type="protein sequence ID" value="KKQ26589.1"/>
    <property type="molecule type" value="Genomic_DNA"/>
</dbReference>
<accession>A0A0G0IR13</accession>
<comment type="similarity">
    <text evidence="1">Belongs to the DapA family.</text>
</comment>
<dbReference type="AlphaFoldDB" id="A0A0G0IR13"/>
<dbReference type="SMART" id="SM01130">
    <property type="entry name" value="DHDPS"/>
    <property type="match status" value="1"/>
</dbReference>
<dbReference type="SUPFAM" id="SSF51569">
    <property type="entry name" value="Aldolase"/>
    <property type="match status" value="1"/>
</dbReference>
<keyword evidence="2" id="KW-0456">Lyase</keyword>
<evidence type="ECO:0000256" key="2">
    <source>
        <dbReference type="ARBA" id="ARBA00023239"/>
    </source>
</evidence>
<evidence type="ECO:0000313" key="4">
    <source>
        <dbReference type="Proteomes" id="UP000034917"/>
    </source>
</evidence>
<evidence type="ECO:0000313" key="3">
    <source>
        <dbReference type="EMBL" id="KKQ26589.1"/>
    </source>
</evidence>
<organism evidence="3 4">
    <name type="scientific">Candidatus Roizmanbacteria bacterium GW2011_GWC2_37_13</name>
    <dbReference type="NCBI Taxonomy" id="1618486"/>
    <lineage>
        <taxon>Bacteria</taxon>
        <taxon>Candidatus Roizmaniibacteriota</taxon>
    </lineage>
</organism>
<dbReference type="InterPro" id="IPR002220">
    <property type="entry name" value="DapA-like"/>
</dbReference>
<dbReference type="CDD" id="cd00408">
    <property type="entry name" value="DHDPS-like"/>
    <property type="match status" value="1"/>
</dbReference>